<dbReference type="OrthoDB" id="5521290at2"/>
<accession>A0A0V8QCU7</accession>
<proteinExistence type="predicted"/>
<keyword evidence="5" id="KW-1185">Reference proteome</keyword>
<dbReference type="GO" id="GO:0005884">
    <property type="term" value="C:actin filament"/>
    <property type="evidence" value="ECO:0007669"/>
    <property type="project" value="TreeGrafter"/>
</dbReference>
<feature type="region of interest" description="Disordered" evidence="1">
    <location>
        <begin position="228"/>
        <end position="313"/>
    </location>
</feature>
<dbReference type="Gene3D" id="3.90.70.10">
    <property type="entry name" value="Cysteine proteinases"/>
    <property type="match status" value="1"/>
</dbReference>
<evidence type="ECO:0000313" key="4">
    <source>
        <dbReference type="EMBL" id="KSV58411.1"/>
    </source>
</evidence>
<feature type="signal peptide" evidence="2">
    <location>
        <begin position="1"/>
        <end position="28"/>
    </location>
</feature>
<dbReference type="GO" id="GO:0030048">
    <property type="term" value="P:actin filament-based movement"/>
    <property type="evidence" value="ECO:0007669"/>
    <property type="project" value="TreeGrafter"/>
</dbReference>
<comment type="caution">
    <text evidence="4">The sequence shown here is derived from an EMBL/GenBank/DDBJ whole genome shotgun (WGS) entry which is preliminary data.</text>
</comment>
<organism evidence="4 5">
    <name type="scientific">Acetivibrio ethanolgignens</name>
    <dbReference type="NCBI Taxonomy" id="290052"/>
    <lineage>
        <taxon>Bacteria</taxon>
        <taxon>Bacillati</taxon>
        <taxon>Bacillota</taxon>
        <taxon>Clostridia</taxon>
        <taxon>Eubacteriales</taxon>
        <taxon>Oscillospiraceae</taxon>
        <taxon>Acetivibrio</taxon>
    </lineage>
</organism>
<keyword evidence="2" id="KW-0732">Signal</keyword>
<sequence length="847" mass="91793">MKKKGKNGIIWVLICCLMLMLFPIEAMAAKKDTEKTLTLTNKNVKDGKIVIKNKKYKSIIVKKNVKAAQIQLSNVMVSGSVSFEKGDYTLQTTKTTIGSLSMTQKGSNIALDKRADLNQKKLVVKVKNAASGKLELPAYTKKVDFELGQRAEVDLFIGTKEKAQVAVKKSYITSRLIIAGMDESAKLKSMEIEKPVIATVEIELGTLKVEREAKQAVVTLNSETDKIQNTGKAEIKEKEGKEEENNNPSGDGGAPGGESSAGGGGAPGGGNSAGSGGAPGGGNSAGGGGAPGGGNSAGAGAPGDSTSGGASGSDIRIKGVEALAVEVPFGTTVEELSLDGWLGRNVRLLVEGRADVPGTVVGSWACDNYQPKDTTKEYTFRAAVISKDGYAVGDDIKALAKVRVMSLDTRSLEERKKEARDWLGQIKTESNPSGQYEIAERASLVEVGKQFVTQGMADTVREALEKAEKPAQGWESQKAVKAAEGALERALKSFVPQQGTKASIANPDTGGSAEASETKIDKVVRELKSEKNGNVVKYQTPDTKEWRAVIWTKGIDAPNMDDFKKQIKDEFGYKYMYAKPEQGKNWYDINKSEFNGQQGGKDRIMCYAAVSAAQLHWWIKQNESFVKAFIEGEAKSSLDDIKFKKLKELAAEESYQIDAQDGTKSRIYQMFKDYFASPTQAYQSNLLNDFFISDYQPDGSKTMNKPDLYKKDGRGGFFYPVFEKELITGYRTAGGYDAFQRDFIPLLKDGNSVGLIYTGLSGASHIVTLWGAELDENGLLTAVFISDSDDQEEPEVGMKRMLIHKDSKGNARITSSTSPSMDTGAVILAMSYLSLGEEQWNRKNNLN</sequence>
<dbReference type="PANTHER" id="PTHR48226:SF1">
    <property type="entry name" value="WAS_WASL-INTERACTING PROTEIN FAMILY MEMBER 1"/>
    <property type="match status" value="1"/>
</dbReference>
<dbReference type="AlphaFoldDB" id="A0A0V8QCU7"/>
<feature type="chain" id="PRO_5006894200" description="Ig protease IdeS domain-containing protein" evidence="2">
    <location>
        <begin position="29"/>
        <end position="847"/>
    </location>
</feature>
<dbReference type="Pfam" id="PF09028">
    <property type="entry name" value="Mac-1"/>
    <property type="match status" value="1"/>
</dbReference>
<dbReference type="STRING" id="290052.ASU35_13075"/>
<protein>
    <recommendedName>
        <fullName evidence="3">Ig protease IdeS domain-containing protein</fullName>
    </recommendedName>
</protein>
<dbReference type="RefSeq" id="WP_058353340.1">
    <property type="nucleotide sequence ID" value="NZ_CABMMD010000174.1"/>
</dbReference>
<name>A0A0V8QCU7_9FIRM</name>
<dbReference type="Proteomes" id="UP000054874">
    <property type="component" value="Unassembled WGS sequence"/>
</dbReference>
<dbReference type="PANTHER" id="PTHR48226">
    <property type="entry name" value="OS06G0326200 PROTEIN"/>
    <property type="match status" value="1"/>
</dbReference>
<evidence type="ECO:0000256" key="2">
    <source>
        <dbReference type="SAM" id="SignalP"/>
    </source>
</evidence>
<dbReference type="InterPro" id="IPR015117">
    <property type="entry name" value="IdeS"/>
</dbReference>
<dbReference type="InterPro" id="IPR038765">
    <property type="entry name" value="Papain-like_cys_pep_sf"/>
</dbReference>
<dbReference type="InterPro" id="IPR053099">
    <property type="entry name" value="WAS/WASL-interacting_domain"/>
</dbReference>
<gene>
    <name evidence="4" type="ORF">ASU35_13075</name>
</gene>
<evidence type="ECO:0000259" key="3">
    <source>
        <dbReference type="Pfam" id="PF09028"/>
    </source>
</evidence>
<dbReference type="EMBL" id="LNAM01000174">
    <property type="protein sequence ID" value="KSV58411.1"/>
    <property type="molecule type" value="Genomic_DNA"/>
</dbReference>
<dbReference type="SUPFAM" id="SSF54001">
    <property type="entry name" value="Cysteine proteinases"/>
    <property type="match status" value="1"/>
</dbReference>
<feature type="compositionally biased region" description="Basic and acidic residues" evidence="1">
    <location>
        <begin position="233"/>
        <end position="244"/>
    </location>
</feature>
<feature type="compositionally biased region" description="Gly residues" evidence="1">
    <location>
        <begin position="250"/>
        <end position="301"/>
    </location>
</feature>
<reference evidence="4 5" key="1">
    <citation type="submission" date="2015-11" db="EMBL/GenBank/DDBJ databases">
        <title>Butyribacter intestini gen. nov., sp. nov., a butyric acid-producing bacterium of the family Lachnospiraceae isolated from the human faeces.</title>
        <authorList>
            <person name="Zou Y."/>
            <person name="Xue W."/>
            <person name="Luo G."/>
            <person name="Lv M."/>
        </authorList>
    </citation>
    <scope>NUCLEOTIDE SEQUENCE [LARGE SCALE GENOMIC DNA]</scope>
    <source>
        <strain evidence="4 5">ACET-33324</strain>
    </source>
</reference>
<feature type="region of interest" description="Disordered" evidence="1">
    <location>
        <begin position="498"/>
        <end position="517"/>
    </location>
</feature>
<feature type="domain" description="Ig protease IdeS" evidence="3">
    <location>
        <begin position="514"/>
        <end position="840"/>
    </location>
</feature>
<dbReference type="GO" id="GO:0008233">
    <property type="term" value="F:peptidase activity"/>
    <property type="evidence" value="ECO:0007669"/>
    <property type="project" value="InterPro"/>
</dbReference>
<evidence type="ECO:0000313" key="5">
    <source>
        <dbReference type="Proteomes" id="UP000054874"/>
    </source>
</evidence>
<evidence type="ECO:0000256" key="1">
    <source>
        <dbReference type="SAM" id="MobiDB-lite"/>
    </source>
</evidence>